<evidence type="ECO:0000313" key="2">
    <source>
        <dbReference type="EMBL" id="GIJ61226.1"/>
    </source>
</evidence>
<sequence length="315" mass="34708">MSSTIIRPFARGDREQVTTLVNAHIGAVVPGVSVSVHALLSQLEREPGEFIVDRWVRERVTLVAEQRGRVVAAAHLLRYGDDDDTGPDYRDAGEIRWLVCWPNAPYWPDAAEAGDALAVACHAQFQRWGVGRRYADGTLPAPGVYGVPEPWPHIRAIYERIGFRHEGRTEVVFVARVDELRRPAAPLAGLTTRRTVGINGTRISAVLGATDVGYIEVDANLDAGSRMSRLGAWADVGNLWVEPAYRRRHIGSWLVGQAATWLELGGTSRLLDYADAEEETYAAFLTAVGFTVLTRTDRPSSSLDQRRRPIALSST</sequence>
<dbReference type="CDD" id="cd04301">
    <property type="entry name" value="NAT_SF"/>
    <property type="match status" value="1"/>
</dbReference>
<name>A0A8J4E4H3_9ACTN</name>
<protein>
    <recommendedName>
        <fullName evidence="1">N-acetyltransferase domain-containing protein</fullName>
    </recommendedName>
</protein>
<dbReference type="InterPro" id="IPR016181">
    <property type="entry name" value="Acyl_CoA_acyltransferase"/>
</dbReference>
<dbReference type="InterPro" id="IPR000182">
    <property type="entry name" value="GNAT_dom"/>
</dbReference>
<accession>A0A8J4E4H3</accession>
<keyword evidence="3" id="KW-1185">Reference proteome</keyword>
<dbReference type="AlphaFoldDB" id="A0A8J4E4H3"/>
<dbReference type="Pfam" id="PF00583">
    <property type="entry name" value="Acetyltransf_1"/>
    <property type="match status" value="1"/>
</dbReference>
<evidence type="ECO:0000259" key="1">
    <source>
        <dbReference type="Pfam" id="PF00583"/>
    </source>
</evidence>
<dbReference type="GO" id="GO:0016747">
    <property type="term" value="F:acyltransferase activity, transferring groups other than amino-acyl groups"/>
    <property type="evidence" value="ECO:0007669"/>
    <property type="project" value="InterPro"/>
</dbReference>
<proteinExistence type="predicted"/>
<gene>
    <name evidence="2" type="ORF">Vau01_087420</name>
</gene>
<feature type="domain" description="N-acetyltransferase" evidence="1">
    <location>
        <begin position="213"/>
        <end position="276"/>
    </location>
</feature>
<comment type="caution">
    <text evidence="2">The sequence shown here is derived from an EMBL/GenBank/DDBJ whole genome shotgun (WGS) entry which is preliminary data.</text>
</comment>
<evidence type="ECO:0000313" key="3">
    <source>
        <dbReference type="Proteomes" id="UP000612585"/>
    </source>
</evidence>
<dbReference type="Gene3D" id="3.40.630.30">
    <property type="match status" value="2"/>
</dbReference>
<dbReference type="SUPFAM" id="SSF55729">
    <property type="entry name" value="Acyl-CoA N-acyltransferases (Nat)"/>
    <property type="match status" value="2"/>
</dbReference>
<reference evidence="2" key="1">
    <citation type="submission" date="2021-01" db="EMBL/GenBank/DDBJ databases">
        <title>Whole genome shotgun sequence of Virgisporangium aurantiacum NBRC 16421.</title>
        <authorList>
            <person name="Komaki H."/>
            <person name="Tamura T."/>
        </authorList>
    </citation>
    <scope>NUCLEOTIDE SEQUENCE</scope>
    <source>
        <strain evidence="2">NBRC 16421</strain>
    </source>
</reference>
<dbReference type="EMBL" id="BOPG01000064">
    <property type="protein sequence ID" value="GIJ61226.1"/>
    <property type="molecule type" value="Genomic_DNA"/>
</dbReference>
<dbReference type="Proteomes" id="UP000612585">
    <property type="component" value="Unassembled WGS sequence"/>
</dbReference>
<organism evidence="2 3">
    <name type="scientific">Virgisporangium aurantiacum</name>
    <dbReference type="NCBI Taxonomy" id="175570"/>
    <lineage>
        <taxon>Bacteria</taxon>
        <taxon>Bacillati</taxon>
        <taxon>Actinomycetota</taxon>
        <taxon>Actinomycetes</taxon>
        <taxon>Micromonosporales</taxon>
        <taxon>Micromonosporaceae</taxon>
        <taxon>Virgisporangium</taxon>
    </lineage>
</organism>